<comment type="caution">
    <text evidence="9">The sequence shown here is derived from an EMBL/GenBank/DDBJ whole genome shotgun (WGS) entry which is preliminary data.</text>
</comment>
<protein>
    <submittedName>
        <fullName evidence="9">LPXTG cell wall anchor domain-containing protein</fullName>
    </submittedName>
</protein>
<feature type="signal peptide" evidence="7">
    <location>
        <begin position="1"/>
        <end position="31"/>
    </location>
</feature>
<evidence type="ECO:0000256" key="2">
    <source>
        <dbReference type="ARBA" id="ARBA00022525"/>
    </source>
</evidence>
<evidence type="ECO:0000256" key="6">
    <source>
        <dbReference type="SAM" id="Phobius"/>
    </source>
</evidence>
<dbReference type="PROSITE" id="PS50847">
    <property type="entry name" value="GRAM_POS_ANCHORING"/>
    <property type="match status" value="1"/>
</dbReference>
<feature type="region of interest" description="Disordered" evidence="5">
    <location>
        <begin position="446"/>
        <end position="477"/>
    </location>
</feature>
<dbReference type="NCBIfam" id="TIGR01167">
    <property type="entry name" value="LPXTG_anchor"/>
    <property type="match status" value="1"/>
</dbReference>
<feature type="domain" description="Gram-positive cocci surface proteins LPxTG" evidence="8">
    <location>
        <begin position="469"/>
        <end position="507"/>
    </location>
</feature>
<dbReference type="RefSeq" id="WP_399657640.1">
    <property type="nucleotide sequence ID" value="NZ_JBITYG010000017.1"/>
</dbReference>
<keyword evidence="1" id="KW-0134">Cell wall</keyword>
<sequence length="507" mass="50391">MSLSLRRLAVAALAGGTLAASSLIWAGGALAAPGPVVSVGQPDEYGRPAAGLTGGVIAVPVSVKDAPGPGTTWVSFSQATPGGEPEHRLAGLPQGVKVVVPAGCTKDASSGTEPDSFLCVTAAGDQTFAFGLDVAATVPDSTWVLPQANYGSTGGGAESDPSFGMVRLFSGDSAATLTHSGLRDVQPGKSVVYTTKLRASQAGSVYESMNFSVGRDQGDWGLPSWAHLKVSASSAGASCRALTPAEANGTPLVSSCDLPVGGDVTLTETLTVDAKAPVGARFALNSDYGSAYSGPGAAQASTGYDYIFVGHDLSTGPLSTISVGDISVPAGGSAAFPVTVNAVQDGSVLLDLGQRADKKHPAAHGLPAGVTVTPPAGSGCKAGTVPADPDVTCPVRKGRSTLTFTVRATAKASRSVQAVLTAMVVDPRFEHPQDLATGVVRIVDPRPTGTVPNGGVKPSASPATGGTELAETGGSGDTTGFALGGSALLAAGAAALVVARRRKARHS</sequence>
<keyword evidence="4" id="KW-0572">Peptidoglycan-anchor</keyword>
<feature type="compositionally biased region" description="Low complexity" evidence="5">
    <location>
        <begin position="463"/>
        <end position="472"/>
    </location>
</feature>
<keyword evidence="3 7" id="KW-0732">Signal</keyword>
<keyword evidence="6" id="KW-1133">Transmembrane helix</keyword>
<keyword evidence="10" id="KW-1185">Reference proteome</keyword>
<keyword evidence="6" id="KW-0472">Membrane</keyword>
<dbReference type="EMBL" id="JBITYG010000017">
    <property type="protein sequence ID" value="MFI9106249.1"/>
    <property type="molecule type" value="Genomic_DNA"/>
</dbReference>
<proteinExistence type="predicted"/>
<dbReference type="InterPro" id="IPR019931">
    <property type="entry name" value="LPXTG_anchor"/>
</dbReference>
<evidence type="ECO:0000259" key="8">
    <source>
        <dbReference type="PROSITE" id="PS50847"/>
    </source>
</evidence>
<evidence type="ECO:0000256" key="1">
    <source>
        <dbReference type="ARBA" id="ARBA00022512"/>
    </source>
</evidence>
<evidence type="ECO:0000313" key="10">
    <source>
        <dbReference type="Proteomes" id="UP001614394"/>
    </source>
</evidence>
<evidence type="ECO:0000313" key="9">
    <source>
        <dbReference type="EMBL" id="MFI9106249.1"/>
    </source>
</evidence>
<evidence type="ECO:0000256" key="3">
    <source>
        <dbReference type="ARBA" id="ARBA00022729"/>
    </source>
</evidence>
<accession>A0ABW8CIG7</accession>
<evidence type="ECO:0000256" key="7">
    <source>
        <dbReference type="SAM" id="SignalP"/>
    </source>
</evidence>
<keyword evidence="6" id="KW-0812">Transmembrane</keyword>
<gene>
    <name evidence="9" type="ORF">ACIGXA_37670</name>
</gene>
<reference evidence="9 10" key="1">
    <citation type="submission" date="2024-10" db="EMBL/GenBank/DDBJ databases">
        <title>The Natural Products Discovery Center: Release of the First 8490 Sequenced Strains for Exploring Actinobacteria Biosynthetic Diversity.</title>
        <authorList>
            <person name="Kalkreuter E."/>
            <person name="Kautsar S.A."/>
            <person name="Yang D."/>
            <person name="Bader C.D."/>
            <person name="Teijaro C.N."/>
            <person name="Fluegel L."/>
            <person name="Davis C.M."/>
            <person name="Simpson J.R."/>
            <person name="Lauterbach L."/>
            <person name="Steele A.D."/>
            <person name="Gui C."/>
            <person name="Meng S."/>
            <person name="Li G."/>
            <person name="Viehrig K."/>
            <person name="Ye F."/>
            <person name="Su P."/>
            <person name="Kiefer A.F."/>
            <person name="Nichols A."/>
            <person name="Cepeda A.J."/>
            <person name="Yan W."/>
            <person name="Fan B."/>
            <person name="Jiang Y."/>
            <person name="Adhikari A."/>
            <person name="Zheng C.-J."/>
            <person name="Schuster L."/>
            <person name="Cowan T.M."/>
            <person name="Smanski M.J."/>
            <person name="Chevrette M.G."/>
            <person name="De Carvalho L.P.S."/>
            <person name="Shen B."/>
        </authorList>
    </citation>
    <scope>NUCLEOTIDE SEQUENCE [LARGE SCALE GENOMIC DNA]</scope>
    <source>
        <strain evidence="9 10">NPDC053399</strain>
    </source>
</reference>
<evidence type="ECO:0000256" key="5">
    <source>
        <dbReference type="SAM" id="MobiDB-lite"/>
    </source>
</evidence>
<feature type="chain" id="PRO_5046520543" evidence="7">
    <location>
        <begin position="32"/>
        <end position="507"/>
    </location>
</feature>
<keyword evidence="2" id="KW-0964">Secreted</keyword>
<evidence type="ECO:0000256" key="4">
    <source>
        <dbReference type="ARBA" id="ARBA00023088"/>
    </source>
</evidence>
<dbReference type="Proteomes" id="UP001614394">
    <property type="component" value="Unassembled WGS sequence"/>
</dbReference>
<organism evidence="9 10">
    <name type="scientific">Streptomyces fildesensis</name>
    <dbReference type="NCBI Taxonomy" id="375757"/>
    <lineage>
        <taxon>Bacteria</taxon>
        <taxon>Bacillati</taxon>
        <taxon>Actinomycetota</taxon>
        <taxon>Actinomycetes</taxon>
        <taxon>Kitasatosporales</taxon>
        <taxon>Streptomycetaceae</taxon>
        <taxon>Streptomyces</taxon>
    </lineage>
</organism>
<name>A0ABW8CIG7_9ACTN</name>
<feature type="transmembrane region" description="Helical" evidence="6">
    <location>
        <begin position="480"/>
        <end position="499"/>
    </location>
</feature>